<dbReference type="InterPro" id="IPR016039">
    <property type="entry name" value="Thiolase-like"/>
</dbReference>
<evidence type="ECO:0000313" key="8">
    <source>
        <dbReference type="EMBL" id="KAL3123415.1"/>
    </source>
</evidence>
<evidence type="ECO:0000313" key="9">
    <source>
        <dbReference type="Proteomes" id="UP001620626"/>
    </source>
</evidence>
<dbReference type="NCBIfam" id="TIGR01930">
    <property type="entry name" value="AcCoA-C-Actrans"/>
    <property type="match status" value="1"/>
</dbReference>
<keyword evidence="3 5" id="KW-0808">Transferase</keyword>
<dbReference type="InterPro" id="IPR020616">
    <property type="entry name" value="Thiolase_N"/>
</dbReference>
<accession>A0ABD2M9J9</accession>
<dbReference type="PANTHER" id="PTHR18919:SF133">
    <property type="entry name" value="ACETYL-COA C-ACETYLTRANSFERASE"/>
    <property type="match status" value="1"/>
</dbReference>
<comment type="pathway">
    <text evidence="1">Lipid metabolism.</text>
</comment>
<dbReference type="Proteomes" id="UP001620626">
    <property type="component" value="Unassembled WGS sequence"/>
</dbReference>
<evidence type="ECO:0008006" key="10">
    <source>
        <dbReference type="Google" id="ProtNLM"/>
    </source>
</evidence>
<dbReference type="InterPro" id="IPR020610">
    <property type="entry name" value="Thiolase_AS"/>
</dbReference>
<dbReference type="GO" id="GO:0003988">
    <property type="term" value="F:acetyl-CoA C-acyltransferase activity"/>
    <property type="evidence" value="ECO:0007669"/>
    <property type="project" value="UniProtKB-ARBA"/>
</dbReference>
<protein>
    <recommendedName>
        <fullName evidence="10">Acetyl-CoA acetyltransferase</fullName>
    </recommendedName>
</protein>
<gene>
    <name evidence="8" type="ORF">niasHT_004587</name>
</gene>
<evidence type="ECO:0000259" key="6">
    <source>
        <dbReference type="Pfam" id="PF00108"/>
    </source>
</evidence>
<dbReference type="InterPro" id="IPR020615">
    <property type="entry name" value="Thiolase_acyl_enz_int_AS"/>
</dbReference>
<sequence>MHQSVSMSFDIFRKGDSATEEHCGKPGVGGTIPISGCNSPPSRSTVPFLHCPLQKRMASFLQQSAALKTKKFIRVFFKPKMSSPPSSVLPQDVFILSAVRTPIASFRSSFASLNAVDLGTFVATEAIKRAGLRPDQVEETVTGCVLSAGSGQNVSRQIAIKSGIPEARQAYTVNKVCSSSLKALILGAQSVQLGQRSVILVVGVESMSQAPFYLARGDNNYGDIKLLDSIQRDGISDAMLGQPMGVCAEKTVAEFGFTREQQDAYALASYARATRAWAGGAFGAEIVPVKVKQRKGTELVVAEDEEHRRLMPDKVPSLQPAFVKDGTGTITAANASSLNDGAASVVIASGQVEGAKPLAKVIAYAEAGRAPVDFTVAPVDAVKTLLQSVNISIDQIARWEVNEAFSVTALAFIRQLDLDPARVNALGGAVALGHPIGCSGARIVVTLVHQLESGEFGVAAICNGGGEATAILVQRI</sequence>
<proteinExistence type="inferred from homology"/>
<evidence type="ECO:0000256" key="1">
    <source>
        <dbReference type="ARBA" id="ARBA00005189"/>
    </source>
</evidence>
<evidence type="ECO:0000259" key="7">
    <source>
        <dbReference type="Pfam" id="PF02803"/>
    </source>
</evidence>
<dbReference type="InterPro" id="IPR020617">
    <property type="entry name" value="Thiolase_C"/>
</dbReference>
<dbReference type="PROSITE" id="PS00737">
    <property type="entry name" value="THIOLASE_2"/>
    <property type="match status" value="1"/>
</dbReference>
<dbReference type="AlphaFoldDB" id="A0ABD2M9J9"/>
<dbReference type="InterPro" id="IPR002155">
    <property type="entry name" value="Thiolase"/>
</dbReference>
<dbReference type="PROSITE" id="PS00098">
    <property type="entry name" value="THIOLASE_1"/>
    <property type="match status" value="1"/>
</dbReference>
<evidence type="ECO:0000256" key="4">
    <source>
        <dbReference type="ARBA" id="ARBA00023315"/>
    </source>
</evidence>
<dbReference type="Gene3D" id="3.40.47.10">
    <property type="match status" value="1"/>
</dbReference>
<organism evidence="8 9">
    <name type="scientific">Heterodera trifolii</name>
    <dbReference type="NCBI Taxonomy" id="157864"/>
    <lineage>
        <taxon>Eukaryota</taxon>
        <taxon>Metazoa</taxon>
        <taxon>Ecdysozoa</taxon>
        <taxon>Nematoda</taxon>
        <taxon>Chromadorea</taxon>
        <taxon>Rhabditida</taxon>
        <taxon>Tylenchina</taxon>
        <taxon>Tylenchomorpha</taxon>
        <taxon>Tylenchoidea</taxon>
        <taxon>Heteroderidae</taxon>
        <taxon>Heteroderinae</taxon>
        <taxon>Heterodera</taxon>
    </lineage>
</organism>
<dbReference type="EMBL" id="JBICBT010000101">
    <property type="protein sequence ID" value="KAL3123415.1"/>
    <property type="molecule type" value="Genomic_DNA"/>
</dbReference>
<keyword evidence="4 5" id="KW-0012">Acyltransferase</keyword>
<evidence type="ECO:0000256" key="3">
    <source>
        <dbReference type="ARBA" id="ARBA00022679"/>
    </source>
</evidence>
<feature type="domain" description="Thiolase C-terminal" evidence="7">
    <location>
        <begin position="356"/>
        <end position="475"/>
    </location>
</feature>
<dbReference type="InterPro" id="IPR020613">
    <property type="entry name" value="Thiolase_CS"/>
</dbReference>
<keyword evidence="9" id="KW-1185">Reference proteome</keyword>
<comment type="similarity">
    <text evidence="2 5">Belongs to the thiolase-like superfamily. Thiolase family.</text>
</comment>
<dbReference type="PANTHER" id="PTHR18919">
    <property type="entry name" value="ACETYL-COA C-ACYLTRANSFERASE"/>
    <property type="match status" value="1"/>
</dbReference>
<comment type="caution">
    <text evidence="8">The sequence shown here is derived from an EMBL/GenBank/DDBJ whole genome shotgun (WGS) entry which is preliminary data.</text>
</comment>
<name>A0ABD2M9J9_9BILA</name>
<dbReference type="SUPFAM" id="SSF53901">
    <property type="entry name" value="Thiolase-like"/>
    <property type="match status" value="2"/>
</dbReference>
<dbReference type="Pfam" id="PF00108">
    <property type="entry name" value="Thiolase_N"/>
    <property type="match status" value="1"/>
</dbReference>
<dbReference type="PROSITE" id="PS00099">
    <property type="entry name" value="THIOLASE_3"/>
    <property type="match status" value="1"/>
</dbReference>
<dbReference type="Pfam" id="PF02803">
    <property type="entry name" value="Thiolase_C"/>
    <property type="match status" value="1"/>
</dbReference>
<evidence type="ECO:0000256" key="5">
    <source>
        <dbReference type="RuleBase" id="RU003557"/>
    </source>
</evidence>
<dbReference type="CDD" id="cd00751">
    <property type="entry name" value="thiolase"/>
    <property type="match status" value="1"/>
</dbReference>
<evidence type="ECO:0000256" key="2">
    <source>
        <dbReference type="ARBA" id="ARBA00010982"/>
    </source>
</evidence>
<feature type="domain" description="Thiolase N-terminal" evidence="6">
    <location>
        <begin position="93"/>
        <end position="349"/>
    </location>
</feature>
<reference evidence="8 9" key="1">
    <citation type="submission" date="2024-10" db="EMBL/GenBank/DDBJ databases">
        <authorList>
            <person name="Kim D."/>
        </authorList>
    </citation>
    <scope>NUCLEOTIDE SEQUENCE [LARGE SCALE GENOMIC DNA]</scope>
    <source>
        <strain evidence="8">BH-2024</strain>
    </source>
</reference>